<evidence type="ECO:0000313" key="2">
    <source>
        <dbReference type="Proteomes" id="UP000291084"/>
    </source>
</evidence>
<dbReference type="AlphaFoldDB" id="A0A0S3S164"/>
<reference evidence="1 2" key="1">
    <citation type="journal article" date="2015" name="Sci. Rep.">
        <title>The power of single molecule real-time sequencing technology in the de novo assembly of a eukaryotic genome.</title>
        <authorList>
            <person name="Sakai H."/>
            <person name="Naito K."/>
            <person name="Ogiso-Tanaka E."/>
            <person name="Takahashi Y."/>
            <person name="Iseki K."/>
            <person name="Muto C."/>
            <person name="Satou K."/>
            <person name="Teruya K."/>
            <person name="Shiroma A."/>
            <person name="Shimoji M."/>
            <person name="Hirano T."/>
            <person name="Itoh T."/>
            <person name="Kaga A."/>
            <person name="Tomooka N."/>
        </authorList>
    </citation>
    <scope>NUCLEOTIDE SEQUENCE [LARGE SCALE GENOMIC DNA]</scope>
    <source>
        <strain evidence="2">cv. Shumari</strain>
    </source>
</reference>
<name>A0A0S3S164_PHAAN</name>
<dbReference type="Proteomes" id="UP000291084">
    <property type="component" value="Chromosome 4"/>
</dbReference>
<organism evidence="1 2">
    <name type="scientific">Vigna angularis var. angularis</name>
    <dbReference type="NCBI Taxonomy" id="157739"/>
    <lineage>
        <taxon>Eukaryota</taxon>
        <taxon>Viridiplantae</taxon>
        <taxon>Streptophyta</taxon>
        <taxon>Embryophyta</taxon>
        <taxon>Tracheophyta</taxon>
        <taxon>Spermatophyta</taxon>
        <taxon>Magnoliopsida</taxon>
        <taxon>eudicotyledons</taxon>
        <taxon>Gunneridae</taxon>
        <taxon>Pentapetalae</taxon>
        <taxon>rosids</taxon>
        <taxon>fabids</taxon>
        <taxon>Fabales</taxon>
        <taxon>Fabaceae</taxon>
        <taxon>Papilionoideae</taxon>
        <taxon>50 kb inversion clade</taxon>
        <taxon>NPAAA clade</taxon>
        <taxon>indigoferoid/millettioid clade</taxon>
        <taxon>Phaseoleae</taxon>
        <taxon>Vigna</taxon>
    </lineage>
</organism>
<evidence type="ECO:0000313" key="1">
    <source>
        <dbReference type="EMBL" id="BAT86592.1"/>
    </source>
</evidence>
<sequence length="74" mass="8884">MRKMWFCLNHTLHQPSTEFHFGGWTWKRSCSFVVWEGAWLPPETKLRTPYSTISRIIILLGVWRSFGVRIAWFV</sequence>
<keyword evidence="2" id="KW-1185">Reference proteome</keyword>
<dbReference type="EMBL" id="AP015037">
    <property type="protein sequence ID" value="BAT86592.1"/>
    <property type="molecule type" value="Genomic_DNA"/>
</dbReference>
<gene>
    <name evidence="1" type="primary">Vigan.04G426300</name>
    <name evidence="1" type="ORF">VIGAN_04426300</name>
</gene>
<proteinExistence type="predicted"/>
<protein>
    <submittedName>
        <fullName evidence="1">Uncharacterized protein</fullName>
    </submittedName>
</protein>
<accession>A0A0S3S164</accession>